<dbReference type="Gene3D" id="3.40.50.1860">
    <property type="match status" value="2"/>
</dbReference>
<dbReference type="EMBL" id="AZDA01000033">
    <property type="protein sequence ID" value="KRK39883.1"/>
    <property type="molecule type" value="Genomic_DNA"/>
</dbReference>
<dbReference type="PANTHER" id="PTHR21198:SF7">
    <property type="entry name" value="ASPARTATE-GLUTAMATE RACEMASE FAMILY"/>
    <property type="match status" value="1"/>
</dbReference>
<dbReference type="InterPro" id="IPR033134">
    <property type="entry name" value="Asp/Glu_racemase_AS_2"/>
</dbReference>
<dbReference type="Pfam" id="PF01177">
    <property type="entry name" value="Asp_Glu_race"/>
    <property type="match status" value="1"/>
</dbReference>
<dbReference type="STRING" id="1423726.FC07_GL002198"/>
<dbReference type="InterPro" id="IPR015942">
    <property type="entry name" value="Asp/Glu/hydantoin_racemase"/>
</dbReference>
<dbReference type="PATRIC" id="fig|1423726.3.peg.2283"/>
<sequence length="232" mass="25593">MQKVGIIGGLGPEATMMYYQGIIQRYQARQHSQTDLPELLINSVNMYHLFALLDQPDYPAAATYLAQAANELARAGADFAVMCGNTPHIVFDEIAAQSQIPLINMVTATAESAQAQHLHNLLLLGTKFTMSQAFFKQPFEQLGINIIVPTPAQQTTVHQHIVAELENGIVQPATKQWFLALIQAMAKTQQIDGVILGCTELPLLLKPADLALPLLDTAEIHLDRIVNRLFER</sequence>
<dbReference type="AlphaFoldDB" id="A0A0R1GZS1"/>
<evidence type="ECO:0000313" key="4">
    <source>
        <dbReference type="Proteomes" id="UP000051461"/>
    </source>
</evidence>
<name>A0A0R1GZS1_9LACO</name>
<dbReference type="InterPro" id="IPR004380">
    <property type="entry name" value="Asp_race"/>
</dbReference>
<evidence type="ECO:0000256" key="1">
    <source>
        <dbReference type="ARBA" id="ARBA00007847"/>
    </source>
</evidence>
<protein>
    <submittedName>
        <fullName evidence="3">Aspartate racemase</fullName>
    </submittedName>
</protein>
<dbReference type="OrthoDB" id="9803739at2"/>
<dbReference type="SUPFAM" id="SSF53681">
    <property type="entry name" value="Aspartate/glutamate racemase"/>
    <property type="match status" value="2"/>
</dbReference>
<reference evidence="3 4" key="1">
    <citation type="journal article" date="2015" name="Genome Announc.">
        <title>Expanding the biotechnology potential of lactobacilli through comparative genomics of 213 strains and associated genera.</title>
        <authorList>
            <person name="Sun Z."/>
            <person name="Harris H.M."/>
            <person name="McCann A."/>
            <person name="Guo C."/>
            <person name="Argimon S."/>
            <person name="Zhang W."/>
            <person name="Yang X."/>
            <person name="Jeffery I.B."/>
            <person name="Cooney J.C."/>
            <person name="Kagawa T.F."/>
            <person name="Liu W."/>
            <person name="Song Y."/>
            <person name="Salvetti E."/>
            <person name="Wrobel A."/>
            <person name="Rasinkangas P."/>
            <person name="Parkhill J."/>
            <person name="Rea M.C."/>
            <person name="O'Sullivan O."/>
            <person name="Ritari J."/>
            <person name="Douillard F.P."/>
            <person name="Paul Ross R."/>
            <person name="Yang R."/>
            <person name="Briner A.E."/>
            <person name="Felis G.E."/>
            <person name="de Vos W.M."/>
            <person name="Barrangou R."/>
            <person name="Klaenhammer T.R."/>
            <person name="Caufield P.W."/>
            <person name="Cui Y."/>
            <person name="Zhang H."/>
            <person name="O'Toole P.W."/>
        </authorList>
    </citation>
    <scope>NUCLEOTIDE SEQUENCE [LARGE SCALE GENOMIC DNA]</scope>
    <source>
        <strain evidence="3 4">DSM 20003</strain>
    </source>
</reference>
<comment type="similarity">
    <text evidence="1">Belongs to the aspartate/glutamate racemases family.</text>
</comment>
<dbReference type="GO" id="GO:0047661">
    <property type="term" value="F:amino-acid racemase activity"/>
    <property type="evidence" value="ECO:0007669"/>
    <property type="project" value="InterPro"/>
</dbReference>
<dbReference type="PROSITE" id="PS00924">
    <property type="entry name" value="ASP_GLU_RACEMASE_2"/>
    <property type="match status" value="1"/>
</dbReference>
<organism evidence="3 4">
    <name type="scientific">Loigolactobacillus bifermentans DSM 20003</name>
    <dbReference type="NCBI Taxonomy" id="1423726"/>
    <lineage>
        <taxon>Bacteria</taxon>
        <taxon>Bacillati</taxon>
        <taxon>Bacillota</taxon>
        <taxon>Bacilli</taxon>
        <taxon>Lactobacillales</taxon>
        <taxon>Lactobacillaceae</taxon>
        <taxon>Loigolactobacillus</taxon>
    </lineage>
</organism>
<dbReference type="InterPro" id="IPR001920">
    <property type="entry name" value="Asp/Glu_race"/>
</dbReference>
<keyword evidence="4" id="KW-1185">Reference proteome</keyword>
<accession>A0A0R1GZS1</accession>
<evidence type="ECO:0000256" key="2">
    <source>
        <dbReference type="ARBA" id="ARBA00023235"/>
    </source>
</evidence>
<dbReference type="Proteomes" id="UP000051461">
    <property type="component" value="Unassembled WGS sequence"/>
</dbReference>
<proteinExistence type="inferred from homology"/>
<dbReference type="NCBIfam" id="TIGR00035">
    <property type="entry name" value="asp_race"/>
    <property type="match status" value="1"/>
</dbReference>
<gene>
    <name evidence="3" type="ORF">FC07_GL002198</name>
</gene>
<dbReference type="RefSeq" id="WP_057904075.1">
    <property type="nucleotide sequence ID" value="NZ_AZDA01000033.1"/>
</dbReference>
<evidence type="ECO:0000313" key="3">
    <source>
        <dbReference type="EMBL" id="KRK39883.1"/>
    </source>
</evidence>
<comment type="caution">
    <text evidence="3">The sequence shown here is derived from an EMBL/GenBank/DDBJ whole genome shotgun (WGS) entry which is preliminary data.</text>
</comment>
<keyword evidence="2" id="KW-0413">Isomerase</keyword>
<dbReference type="PANTHER" id="PTHR21198">
    <property type="entry name" value="GLUTAMATE RACEMASE"/>
    <property type="match status" value="1"/>
</dbReference>